<dbReference type="Pfam" id="PF01258">
    <property type="entry name" value="zf-dskA_traR"/>
    <property type="match status" value="1"/>
</dbReference>
<reference evidence="7 8" key="1">
    <citation type="submission" date="2016-09" db="EMBL/GenBank/DDBJ databases">
        <title>Rhizobium oryziradicis sp. nov., isolated from the root of rice.</title>
        <authorList>
            <person name="Zhao J."/>
            <person name="Zhang X."/>
        </authorList>
    </citation>
    <scope>NUCLEOTIDE SEQUENCE [LARGE SCALE GENOMIC DNA]</scope>
    <source>
        <strain evidence="7 8">N19</strain>
    </source>
</reference>
<evidence type="ECO:0000313" key="8">
    <source>
        <dbReference type="Proteomes" id="UP000186894"/>
    </source>
</evidence>
<keyword evidence="7" id="KW-0808">Transferase</keyword>
<dbReference type="RefSeq" id="WP_075638519.1">
    <property type="nucleotide sequence ID" value="NZ_MKIM01000024.1"/>
</dbReference>
<organism evidence="7 8">
    <name type="scientific">Rhizobium oryziradicis</name>
    <dbReference type="NCBI Taxonomy" id="1867956"/>
    <lineage>
        <taxon>Bacteria</taxon>
        <taxon>Pseudomonadati</taxon>
        <taxon>Pseudomonadota</taxon>
        <taxon>Alphaproteobacteria</taxon>
        <taxon>Hyphomicrobiales</taxon>
        <taxon>Rhizobiaceae</taxon>
        <taxon>Rhizobium/Agrobacterium group</taxon>
        <taxon>Rhizobium</taxon>
    </lineage>
</organism>
<dbReference type="InterPro" id="IPR048487">
    <property type="entry name" value="DksA-like_N"/>
</dbReference>
<dbReference type="PANTHER" id="PTHR33823">
    <property type="entry name" value="RNA POLYMERASE-BINDING TRANSCRIPTION FACTOR DKSA-RELATED"/>
    <property type="match status" value="1"/>
</dbReference>
<dbReference type="STRING" id="1867956.BJF95_09940"/>
<dbReference type="SUPFAM" id="SSF57716">
    <property type="entry name" value="Glucocorticoid receptor-like (DNA-binding domain)"/>
    <property type="match status" value="1"/>
</dbReference>
<protein>
    <submittedName>
        <fullName evidence="7">Dimethylmenaquinone methyltransferase</fullName>
    </submittedName>
</protein>
<dbReference type="SUPFAM" id="SSF109635">
    <property type="entry name" value="DnaK suppressor protein DksA, alpha-hairpin domain"/>
    <property type="match status" value="1"/>
</dbReference>
<evidence type="ECO:0000259" key="6">
    <source>
        <dbReference type="Pfam" id="PF21173"/>
    </source>
</evidence>
<evidence type="ECO:0000256" key="3">
    <source>
        <dbReference type="ARBA" id="ARBA00022833"/>
    </source>
</evidence>
<dbReference type="GO" id="GO:0008270">
    <property type="term" value="F:zinc ion binding"/>
    <property type="evidence" value="ECO:0007669"/>
    <property type="project" value="UniProtKB-KW"/>
</dbReference>
<evidence type="ECO:0000256" key="1">
    <source>
        <dbReference type="ARBA" id="ARBA00022723"/>
    </source>
</evidence>
<feature type="zinc finger region" description="dksA C4-type" evidence="4">
    <location>
        <begin position="78"/>
        <end position="102"/>
    </location>
</feature>
<dbReference type="Pfam" id="PF21173">
    <property type="entry name" value="DksA-like_N"/>
    <property type="match status" value="1"/>
</dbReference>
<dbReference type="OrthoDB" id="1121111at2"/>
<accession>A0A1Q8ZTX2</accession>
<evidence type="ECO:0000256" key="4">
    <source>
        <dbReference type="PROSITE-ProRule" id="PRU00510"/>
    </source>
</evidence>
<keyword evidence="2" id="KW-0863">Zinc-finger</keyword>
<proteinExistence type="predicted"/>
<evidence type="ECO:0000259" key="5">
    <source>
        <dbReference type="Pfam" id="PF01258"/>
    </source>
</evidence>
<dbReference type="Gene3D" id="1.20.120.910">
    <property type="entry name" value="DksA, coiled-coil domain"/>
    <property type="match status" value="1"/>
</dbReference>
<dbReference type="InterPro" id="IPR037187">
    <property type="entry name" value="DnaK_N"/>
</dbReference>
<dbReference type="GO" id="GO:0008168">
    <property type="term" value="F:methyltransferase activity"/>
    <property type="evidence" value="ECO:0007669"/>
    <property type="project" value="UniProtKB-KW"/>
</dbReference>
<name>A0A1Q8ZTX2_9HYPH</name>
<evidence type="ECO:0000313" key="7">
    <source>
        <dbReference type="EMBL" id="OLP45503.1"/>
    </source>
</evidence>
<keyword evidence="8" id="KW-1185">Reference proteome</keyword>
<dbReference type="PROSITE" id="PS51128">
    <property type="entry name" value="ZF_DKSA_2"/>
    <property type="match status" value="1"/>
</dbReference>
<dbReference type="Proteomes" id="UP000186894">
    <property type="component" value="Unassembled WGS sequence"/>
</dbReference>
<dbReference type="InterPro" id="IPR000962">
    <property type="entry name" value="Znf_DskA_TraR"/>
</dbReference>
<dbReference type="EMBL" id="MKIM01000024">
    <property type="protein sequence ID" value="OLP45503.1"/>
    <property type="molecule type" value="Genomic_DNA"/>
</dbReference>
<gene>
    <name evidence="7" type="ORF">BJF95_09940</name>
</gene>
<dbReference type="AlphaFoldDB" id="A0A1Q8ZTX2"/>
<dbReference type="GO" id="GO:0032259">
    <property type="term" value="P:methylation"/>
    <property type="evidence" value="ECO:0007669"/>
    <property type="project" value="UniProtKB-KW"/>
</dbReference>
<comment type="caution">
    <text evidence="7">The sequence shown here is derived from an EMBL/GenBank/DDBJ whole genome shotgun (WGS) entry which is preliminary data.</text>
</comment>
<feature type="domain" description="DnaK suppressor protein-like N-terminal" evidence="6">
    <location>
        <begin position="6"/>
        <end position="70"/>
    </location>
</feature>
<sequence>MDTSAYYQALLTRRQELTQRLGKIDDDLNDPRSADMEEQAVEAENDEVLEGLGHAGEAELKGIDAAIERIGKGTYGFCVTCGAPIVPERLALLPATPFCQDCARQ</sequence>
<keyword evidence="7" id="KW-0489">Methyltransferase</keyword>
<feature type="domain" description="Zinc finger DksA/TraR C4-type" evidence="5">
    <location>
        <begin position="73"/>
        <end position="104"/>
    </location>
</feature>
<dbReference type="PANTHER" id="PTHR33823:SF4">
    <property type="entry name" value="GENERAL STRESS PROTEIN 16O"/>
    <property type="match status" value="1"/>
</dbReference>
<keyword evidence="3" id="KW-0862">Zinc</keyword>
<evidence type="ECO:0000256" key="2">
    <source>
        <dbReference type="ARBA" id="ARBA00022771"/>
    </source>
</evidence>
<keyword evidence="1" id="KW-0479">Metal-binding</keyword>